<keyword evidence="5" id="KW-0028">Amino-acid biosynthesis</keyword>
<accession>A0A955L6Z3</accession>
<dbReference type="Pfam" id="PF07264">
    <property type="entry name" value="EI24"/>
    <property type="match status" value="1"/>
</dbReference>
<evidence type="ECO:0000256" key="7">
    <source>
        <dbReference type="ARBA" id="ARBA00022989"/>
    </source>
</evidence>
<feature type="transmembrane region" description="Helical" evidence="10">
    <location>
        <begin position="21"/>
        <end position="44"/>
    </location>
</feature>
<evidence type="ECO:0000256" key="1">
    <source>
        <dbReference type="ARBA" id="ARBA00004141"/>
    </source>
</evidence>
<name>A0A955L6Z3_9BACT</name>
<feature type="transmembrane region" description="Helical" evidence="10">
    <location>
        <begin position="136"/>
        <end position="155"/>
    </location>
</feature>
<comment type="caution">
    <text evidence="11">The sequence shown here is derived from an EMBL/GenBank/DDBJ whole genome shotgun (WGS) entry which is preliminary data.</text>
</comment>
<keyword evidence="8" id="KW-0764">Sulfate transport</keyword>
<reference evidence="11" key="2">
    <citation type="journal article" date="2021" name="Microbiome">
        <title>Successional dynamics and alternative stable states in a saline activated sludge microbial community over 9 years.</title>
        <authorList>
            <person name="Wang Y."/>
            <person name="Ye J."/>
            <person name="Ju F."/>
            <person name="Liu L."/>
            <person name="Boyd J.A."/>
            <person name="Deng Y."/>
            <person name="Parks D.H."/>
            <person name="Jiang X."/>
            <person name="Yin X."/>
            <person name="Woodcroft B.J."/>
            <person name="Tyson G.W."/>
            <person name="Hugenholtz P."/>
            <person name="Polz M.F."/>
            <person name="Zhang T."/>
        </authorList>
    </citation>
    <scope>NUCLEOTIDE SEQUENCE</scope>
    <source>
        <strain evidence="11">HKST-UBA11</strain>
    </source>
</reference>
<evidence type="ECO:0000256" key="9">
    <source>
        <dbReference type="ARBA" id="ARBA00023136"/>
    </source>
</evidence>
<evidence type="ECO:0000256" key="6">
    <source>
        <dbReference type="ARBA" id="ARBA00022692"/>
    </source>
</evidence>
<keyword evidence="7 10" id="KW-1133">Transmembrane helix</keyword>
<evidence type="ECO:0000256" key="10">
    <source>
        <dbReference type="SAM" id="Phobius"/>
    </source>
</evidence>
<dbReference type="GO" id="GO:0005886">
    <property type="term" value="C:plasma membrane"/>
    <property type="evidence" value="ECO:0007669"/>
    <property type="project" value="TreeGrafter"/>
</dbReference>
<evidence type="ECO:0000256" key="3">
    <source>
        <dbReference type="ARBA" id="ARBA00022475"/>
    </source>
</evidence>
<evidence type="ECO:0000313" key="11">
    <source>
        <dbReference type="EMBL" id="MCA9385100.1"/>
    </source>
</evidence>
<feature type="transmembrane region" description="Helical" evidence="10">
    <location>
        <begin position="64"/>
        <end position="95"/>
    </location>
</feature>
<evidence type="ECO:0000256" key="4">
    <source>
        <dbReference type="ARBA" id="ARBA00022519"/>
    </source>
</evidence>
<reference evidence="11" key="1">
    <citation type="submission" date="2020-04" db="EMBL/GenBank/DDBJ databases">
        <authorList>
            <person name="Zhang T."/>
        </authorList>
    </citation>
    <scope>NUCLEOTIDE SEQUENCE</scope>
    <source>
        <strain evidence="11">HKST-UBA11</strain>
    </source>
</reference>
<keyword evidence="9 10" id="KW-0472">Membrane</keyword>
<dbReference type="PANTHER" id="PTHR37468">
    <property type="entry name" value="SULFATE TRANSPORTER CYSZ"/>
    <property type="match status" value="1"/>
</dbReference>
<evidence type="ECO:0000256" key="2">
    <source>
        <dbReference type="ARBA" id="ARBA00022448"/>
    </source>
</evidence>
<keyword evidence="4" id="KW-0997">Cell inner membrane</keyword>
<evidence type="ECO:0000256" key="8">
    <source>
        <dbReference type="ARBA" id="ARBA00023032"/>
    </source>
</evidence>
<comment type="subcellular location">
    <subcellularLocation>
        <location evidence="1">Membrane</location>
        <topology evidence="1">Multi-pass membrane protein</topology>
    </subcellularLocation>
</comment>
<keyword evidence="3" id="KW-1003">Cell membrane</keyword>
<evidence type="ECO:0000256" key="5">
    <source>
        <dbReference type="ARBA" id="ARBA00022605"/>
    </source>
</evidence>
<dbReference type="Proteomes" id="UP000754563">
    <property type="component" value="Unassembled WGS sequence"/>
</dbReference>
<dbReference type="EMBL" id="JAGQLH010000003">
    <property type="protein sequence ID" value="MCA9385100.1"/>
    <property type="molecule type" value="Genomic_DNA"/>
</dbReference>
<keyword evidence="2" id="KW-0813">Transport</keyword>
<dbReference type="InterPro" id="IPR050480">
    <property type="entry name" value="CysZ-like"/>
</dbReference>
<dbReference type="PANTHER" id="PTHR37468:SF1">
    <property type="entry name" value="SULFATE TRANSPORTER CYSZ"/>
    <property type="match status" value="1"/>
</dbReference>
<dbReference type="AlphaFoldDB" id="A0A955L6Z3"/>
<gene>
    <name evidence="11" type="ORF">KC717_00465</name>
</gene>
<dbReference type="InterPro" id="IPR059112">
    <property type="entry name" value="CysZ/EI24"/>
</dbReference>
<evidence type="ECO:0000313" key="12">
    <source>
        <dbReference type="Proteomes" id="UP000754563"/>
    </source>
</evidence>
<proteinExistence type="predicted"/>
<protein>
    <submittedName>
        <fullName evidence="11">EI24 domain-containing protein</fullName>
    </submittedName>
</protein>
<keyword evidence="6 10" id="KW-0812">Transmembrane</keyword>
<sequence>MILHSLIAPIRGVSYILSHPRTWLLILIPYVINTVLIIAFFAYVQSFGVDQVNRLLSIDLFAEYSFVVNVLRAAATVIALILSVFIFLSIGMIVAAPFNAFIIDRLLDENDIQDIFHYKGVKLILFETWRAIKFEIAKLMVSIIFFIPSLLLNFIPVVGNIAFTVFNFIVLSFMTMLDLTDQANSRKGFSFRKKLQLLADNGLLFGPFALITAFLFSIPFINMLFLPIAHVAANILYVDSKNT</sequence>
<dbReference type="GO" id="GO:0000103">
    <property type="term" value="P:sulfate assimilation"/>
    <property type="evidence" value="ECO:0007669"/>
    <property type="project" value="TreeGrafter"/>
</dbReference>
<feature type="transmembrane region" description="Helical" evidence="10">
    <location>
        <begin position="201"/>
        <end position="221"/>
    </location>
</feature>
<organism evidence="11 12">
    <name type="scientific">Candidatus Dojkabacteria bacterium</name>
    <dbReference type="NCBI Taxonomy" id="2099670"/>
    <lineage>
        <taxon>Bacteria</taxon>
        <taxon>Candidatus Dojkabacteria</taxon>
    </lineage>
</organism>
<dbReference type="GO" id="GO:0009675">
    <property type="term" value="F:high-affinity sulfate:proton symporter activity"/>
    <property type="evidence" value="ECO:0007669"/>
    <property type="project" value="TreeGrafter"/>
</dbReference>
<dbReference type="GO" id="GO:0019344">
    <property type="term" value="P:cysteine biosynthetic process"/>
    <property type="evidence" value="ECO:0007669"/>
    <property type="project" value="TreeGrafter"/>
</dbReference>